<comment type="similarity">
    <text evidence="1">Belongs to the complex I NDUFA9 subunit family.</text>
</comment>
<dbReference type="Proteomes" id="UP000014760">
    <property type="component" value="Unassembled WGS sequence"/>
</dbReference>
<dbReference type="PANTHER" id="PTHR12126:SF11">
    <property type="entry name" value="NADH DEHYDROGENASE [UBIQUINONE] 1 ALPHA SUBCOMPLEX SUBUNIT 9, MITOCHONDRIAL"/>
    <property type="match status" value="1"/>
</dbReference>
<dbReference type="Gene3D" id="3.40.50.720">
    <property type="entry name" value="NAD(P)-binding Rossmann-like Domain"/>
    <property type="match status" value="1"/>
</dbReference>
<dbReference type="OMA" id="PEDQFTN"/>
<dbReference type="FunCoup" id="R7VC43">
    <property type="interactions" value="1652"/>
</dbReference>
<organism evidence="7">
    <name type="scientific">Capitella teleta</name>
    <name type="common">Polychaete worm</name>
    <dbReference type="NCBI Taxonomy" id="283909"/>
    <lineage>
        <taxon>Eukaryota</taxon>
        <taxon>Metazoa</taxon>
        <taxon>Spiralia</taxon>
        <taxon>Lophotrochozoa</taxon>
        <taxon>Annelida</taxon>
        <taxon>Polychaeta</taxon>
        <taxon>Sedentaria</taxon>
        <taxon>Scolecida</taxon>
        <taxon>Capitellidae</taxon>
        <taxon>Capitella</taxon>
    </lineage>
</organism>
<evidence type="ECO:0000313" key="9">
    <source>
        <dbReference type="Proteomes" id="UP000014760"/>
    </source>
</evidence>
<evidence type="ECO:0000256" key="2">
    <source>
        <dbReference type="ARBA" id="ARBA00040720"/>
    </source>
</evidence>
<evidence type="ECO:0000256" key="5">
    <source>
        <dbReference type="ARBA" id="ARBA00046455"/>
    </source>
</evidence>
<dbReference type="EMBL" id="AMQN01000622">
    <property type="status" value="NOT_ANNOTATED_CDS"/>
    <property type="molecule type" value="Genomic_DNA"/>
</dbReference>
<evidence type="ECO:0000256" key="1">
    <source>
        <dbReference type="ARBA" id="ARBA00038501"/>
    </source>
</evidence>
<reference evidence="8" key="3">
    <citation type="submission" date="2015-06" db="UniProtKB">
        <authorList>
            <consortium name="EnsemblMetazoa"/>
        </authorList>
    </citation>
    <scope>IDENTIFICATION</scope>
</reference>
<keyword evidence="9" id="KW-1185">Reference proteome</keyword>
<dbReference type="GO" id="GO:0005739">
    <property type="term" value="C:mitochondrion"/>
    <property type="evidence" value="ECO:0007669"/>
    <property type="project" value="TreeGrafter"/>
</dbReference>
<evidence type="ECO:0000259" key="6">
    <source>
        <dbReference type="Pfam" id="PF01370"/>
    </source>
</evidence>
<evidence type="ECO:0000256" key="4">
    <source>
        <dbReference type="ARBA" id="ARBA00043145"/>
    </source>
</evidence>
<dbReference type="AlphaFoldDB" id="R7VC43"/>
<dbReference type="InterPro" id="IPR036291">
    <property type="entry name" value="NAD(P)-bd_dom_sf"/>
</dbReference>
<feature type="non-terminal residue" evidence="7">
    <location>
        <position position="1"/>
    </location>
</feature>
<protein>
    <recommendedName>
        <fullName evidence="2">NADH dehydrogenase [ubiquinone] 1 alpha subcomplex subunit 9, mitochondrial</fullName>
    </recommendedName>
    <alternativeName>
        <fullName evidence="4">Complex I-39kD</fullName>
    </alternativeName>
    <alternativeName>
        <fullName evidence="3">NADH-ubiquinone oxidoreductase 39 kDa subunit</fullName>
    </alternativeName>
</protein>
<evidence type="ECO:0000313" key="7">
    <source>
        <dbReference type="EMBL" id="ELU16423.1"/>
    </source>
</evidence>
<gene>
    <name evidence="7" type="ORF">CAPTEDRAFT_138749</name>
</gene>
<evidence type="ECO:0000256" key="3">
    <source>
        <dbReference type="ARBA" id="ARBA00042000"/>
    </source>
</evidence>
<dbReference type="PANTHER" id="PTHR12126">
    <property type="entry name" value="NADH-UBIQUINONE OXIDOREDUCTASE 39 KDA SUBUNIT-RELATED"/>
    <property type="match status" value="1"/>
</dbReference>
<comment type="subunit">
    <text evidence="5">Complex I is composed of 45 different subunits. This a component of the hydrophobic protein fraction. Interacts with BLOC1S1. Interacts with SLC2A4. Interacts with CLOCK. Interacts with RAB5IF.</text>
</comment>
<dbReference type="EnsemblMetazoa" id="CapteT138749">
    <property type="protein sequence ID" value="CapteP138749"/>
    <property type="gene ID" value="CapteG138749"/>
</dbReference>
<reference evidence="7 9" key="2">
    <citation type="journal article" date="2013" name="Nature">
        <title>Insights into bilaterian evolution from three spiralian genomes.</title>
        <authorList>
            <person name="Simakov O."/>
            <person name="Marletaz F."/>
            <person name="Cho S.J."/>
            <person name="Edsinger-Gonzales E."/>
            <person name="Havlak P."/>
            <person name="Hellsten U."/>
            <person name="Kuo D.H."/>
            <person name="Larsson T."/>
            <person name="Lv J."/>
            <person name="Arendt D."/>
            <person name="Savage R."/>
            <person name="Osoegawa K."/>
            <person name="de Jong P."/>
            <person name="Grimwood J."/>
            <person name="Chapman J.A."/>
            <person name="Shapiro H."/>
            <person name="Aerts A."/>
            <person name="Otillar R.P."/>
            <person name="Terry A.Y."/>
            <person name="Boore J.L."/>
            <person name="Grigoriev I.V."/>
            <person name="Lindberg D.R."/>
            <person name="Seaver E.C."/>
            <person name="Weisblat D.A."/>
            <person name="Putnam N.H."/>
            <person name="Rokhsar D.S."/>
        </authorList>
    </citation>
    <scope>NUCLEOTIDE SEQUENCE</scope>
    <source>
        <strain evidence="7 9">I ESC-2004</strain>
    </source>
</reference>
<dbReference type="InterPro" id="IPR001509">
    <property type="entry name" value="Epimerase_deHydtase"/>
</dbReference>
<name>R7VC43_CAPTE</name>
<dbReference type="STRING" id="283909.R7VC43"/>
<dbReference type="OrthoDB" id="275457at2759"/>
<sequence>QQYGSIGLLVVQQRHSSNVVKSQTSNLAAYKRGTGGRSSFSGIVATVFGNSGFMGSSMVTRLGKIGSQVILPYRCDPYVIRNLRLCGELGQINFVPFDLRNEEDLIKSMKYSNVVINLIGRDWETKNYNFNDVHVEGPRKLASLARKLGVERFIQVSHLNASPNPTPILLSKGSEYLKTKWAGEMAVKDEFPEATIIRPSDMYGIDDNFLFYYMNRWRRSGKNKMSLWRKGEQTIKMPVDVRDVTQGIVNAIQDPSSAGKTYECVGPHPYLLSEIIDYLFRIIRAPSYKRTDISPTFLAKLEVVRRAPDLPHMTWERVEKEFVSDVLHDLPSLEDLGVEPRAFETQARYLMRVFKLQRFYEESVGEFATPEKPKKYTPQSDLSLGHFSTHA</sequence>
<reference evidence="9" key="1">
    <citation type="submission" date="2012-12" db="EMBL/GenBank/DDBJ databases">
        <authorList>
            <person name="Hellsten U."/>
            <person name="Grimwood J."/>
            <person name="Chapman J.A."/>
            <person name="Shapiro H."/>
            <person name="Aerts A."/>
            <person name="Otillar R.P."/>
            <person name="Terry A.Y."/>
            <person name="Boore J.L."/>
            <person name="Simakov O."/>
            <person name="Marletaz F."/>
            <person name="Cho S.-J."/>
            <person name="Edsinger-Gonzales E."/>
            <person name="Havlak P."/>
            <person name="Kuo D.-H."/>
            <person name="Larsson T."/>
            <person name="Lv J."/>
            <person name="Arendt D."/>
            <person name="Savage R."/>
            <person name="Osoegawa K."/>
            <person name="de Jong P."/>
            <person name="Lindberg D.R."/>
            <person name="Seaver E.C."/>
            <person name="Weisblat D.A."/>
            <person name="Putnam N.H."/>
            <person name="Grigoriev I.V."/>
            <person name="Rokhsar D.S."/>
        </authorList>
    </citation>
    <scope>NUCLEOTIDE SEQUENCE</scope>
    <source>
        <strain evidence="9">I ESC-2004</strain>
    </source>
</reference>
<dbReference type="EMBL" id="KB293180">
    <property type="protein sequence ID" value="ELU16423.1"/>
    <property type="molecule type" value="Genomic_DNA"/>
</dbReference>
<dbReference type="GO" id="GO:0044877">
    <property type="term" value="F:protein-containing complex binding"/>
    <property type="evidence" value="ECO:0007669"/>
    <property type="project" value="TreeGrafter"/>
</dbReference>
<dbReference type="CDD" id="cd05271">
    <property type="entry name" value="NDUFA9_like_SDR_a"/>
    <property type="match status" value="1"/>
</dbReference>
<dbReference type="HOGENOM" id="CLU_007383_6_4_1"/>
<evidence type="ECO:0000313" key="8">
    <source>
        <dbReference type="EnsemblMetazoa" id="CapteP138749"/>
    </source>
</evidence>
<accession>R7VC43</accession>
<feature type="domain" description="NAD-dependent epimerase/dehydratase" evidence="6">
    <location>
        <begin position="46"/>
        <end position="262"/>
    </location>
</feature>
<dbReference type="SUPFAM" id="SSF51735">
    <property type="entry name" value="NAD(P)-binding Rossmann-fold domains"/>
    <property type="match status" value="1"/>
</dbReference>
<dbReference type="Pfam" id="PF01370">
    <property type="entry name" value="Epimerase"/>
    <property type="match status" value="1"/>
</dbReference>
<proteinExistence type="inferred from homology"/>
<dbReference type="InterPro" id="IPR051207">
    <property type="entry name" value="ComplexI_NDUFA9_subunit"/>
</dbReference>